<dbReference type="Proteomes" id="UP001174677">
    <property type="component" value="Chromosome 11"/>
</dbReference>
<evidence type="ECO:0000313" key="5">
    <source>
        <dbReference type="EMBL" id="KAJ9168907.1"/>
    </source>
</evidence>
<accession>A0ABQ9LLR3</accession>
<dbReference type="PANTHER" id="PTHR15398:SF4">
    <property type="entry name" value="BROMODOMAIN-CONTAINING PROTEIN 8 ISOFORM X1"/>
    <property type="match status" value="1"/>
</dbReference>
<sequence length="474" mass="52749">MMSAEVVAVRWGTWEKLLLGGAVVRHGTRDWDLVAAELRARTVCPYNFTPEVCKAKYEDLQQLYSGSTTLFEELRKQRMAELRRALEVSEGSIGSLESKLEILKSERINDSNVGYDSSQTESLVPFQKFDGVESSSKETSKGGLSAGSFTQENRTNWSPECQMPASASVEDAETKPEVPSSPKQERVSNIGNLADAIFIGQGWGIRRRRGKRKRKDCSKDFKEGSVGESAYWGSTDVLSATRCKENSTSCSGQIGRYICIDDKSKGSSKDGLTNLMEIFDSIAENKCATVFRRRLDSQKRRRYKKMILQHMDFDTLRSRIVDHSIVSVKEVFRDLLLIANNALVFYSKTTREYKSALLLRHIVTKNLRQHLKDYISKTTITLLSTTPPILDPPVKPHSPRPGNHKQLGTVSKSGNTIAKTTNAAKKPSNVHSLPSAEFITWTKKGSGRPRKAGPGCTTHQPGNLLKGIQGTVAR</sequence>
<name>A0ABQ9LLR3_HEVBR</name>
<comment type="caution">
    <text evidence="5">The sequence shown here is derived from an EMBL/GenBank/DDBJ whole genome shotgun (WGS) entry which is preliminary data.</text>
</comment>
<keyword evidence="1 2" id="KW-0103">Bromodomain</keyword>
<feature type="region of interest" description="Disordered" evidence="3">
    <location>
        <begin position="133"/>
        <end position="186"/>
    </location>
</feature>
<dbReference type="CDD" id="cd00167">
    <property type="entry name" value="SANT"/>
    <property type="match status" value="1"/>
</dbReference>
<evidence type="ECO:0000256" key="3">
    <source>
        <dbReference type="SAM" id="MobiDB-lite"/>
    </source>
</evidence>
<keyword evidence="6" id="KW-1185">Reference proteome</keyword>
<evidence type="ECO:0000256" key="2">
    <source>
        <dbReference type="PROSITE-ProRule" id="PRU00035"/>
    </source>
</evidence>
<feature type="region of interest" description="Disordered" evidence="3">
    <location>
        <begin position="443"/>
        <end position="474"/>
    </location>
</feature>
<dbReference type="InterPro" id="IPR036427">
    <property type="entry name" value="Bromodomain-like_sf"/>
</dbReference>
<feature type="region of interest" description="Disordered" evidence="3">
    <location>
        <begin position="387"/>
        <end position="410"/>
    </location>
</feature>
<dbReference type="CDD" id="cd04369">
    <property type="entry name" value="Bromodomain"/>
    <property type="match status" value="1"/>
</dbReference>
<dbReference type="Gene3D" id="1.20.920.10">
    <property type="entry name" value="Bromodomain-like"/>
    <property type="match status" value="1"/>
</dbReference>
<evidence type="ECO:0000313" key="6">
    <source>
        <dbReference type="Proteomes" id="UP001174677"/>
    </source>
</evidence>
<organism evidence="5 6">
    <name type="scientific">Hevea brasiliensis</name>
    <name type="common">Para rubber tree</name>
    <name type="synonym">Siphonia brasiliensis</name>
    <dbReference type="NCBI Taxonomy" id="3981"/>
    <lineage>
        <taxon>Eukaryota</taxon>
        <taxon>Viridiplantae</taxon>
        <taxon>Streptophyta</taxon>
        <taxon>Embryophyta</taxon>
        <taxon>Tracheophyta</taxon>
        <taxon>Spermatophyta</taxon>
        <taxon>Magnoliopsida</taxon>
        <taxon>eudicotyledons</taxon>
        <taxon>Gunneridae</taxon>
        <taxon>Pentapetalae</taxon>
        <taxon>rosids</taxon>
        <taxon>fabids</taxon>
        <taxon>Malpighiales</taxon>
        <taxon>Euphorbiaceae</taxon>
        <taxon>Crotonoideae</taxon>
        <taxon>Micrandreae</taxon>
        <taxon>Hevea</taxon>
    </lineage>
</organism>
<dbReference type="InterPro" id="IPR001005">
    <property type="entry name" value="SANT/Myb"/>
</dbReference>
<dbReference type="InterPro" id="IPR001487">
    <property type="entry name" value="Bromodomain"/>
</dbReference>
<dbReference type="PROSITE" id="PS50014">
    <property type="entry name" value="BROMODOMAIN_2"/>
    <property type="match status" value="1"/>
</dbReference>
<dbReference type="SUPFAM" id="SSF47370">
    <property type="entry name" value="Bromodomain"/>
    <property type="match status" value="1"/>
</dbReference>
<dbReference type="PANTHER" id="PTHR15398">
    <property type="entry name" value="BROMODOMAIN-CONTAINING PROTEIN 8"/>
    <property type="match status" value="1"/>
</dbReference>
<dbReference type="Pfam" id="PF00439">
    <property type="entry name" value="Bromodomain"/>
    <property type="match status" value="1"/>
</dbReference>
<feature type="domain" description="Bromo" evidence="4">
    <location>
        <begin position="283"/>
        <end position="353"/>
    </location>
</feature>
<evidence type="ECO:0000259" key="4">
    <source>
        <dbReference type="PROSITE" id="PS50014"/>
    </source>
</evidence>
<dbReference type="EMBL" id="JARPOI010000011">
    <property type="protein sequence ID" value="KAJ9168907.1"/>
    <property type="molecule type" value="Genomic_DNA"/>
</dbReference>
<gene>
    <name evidence="5" type="ORF">P3X46_020384</name>
</gene>
<protein>
    <recommendedName>
        <fullName evidence="4">Bromo domain-containing protein</fullName>
    </recommendedName>
</protein>
<dbReference type="SMART" id="SM00297">
    <property type="entry name" value="BROMO"/>
    <property type="match status" value="1"/>
</dbReference>
<reference evidence="5" key="1">
    <citation type="journal article" date="2023" name="Plant Biotechnol. J.">
        <title>Chromosome-level wild Hevea brasiliensis genome provides new tools for genomic-assisted breeding and valuable loci to elevate rubber yield.</title>
        <authorList>
            <person name="Cheng H."/>
            <person name="Song X."/>
            <person name="Hu Y."/>
            <person name="Wu T."/>
            <person name="Yang Q."/>
            <person name="An Z."/>
            <person name="Feng S."/>
            <person name="Deng Z."/>
            <person name="Wu W."/>
            <person name="Zeng X."/>
            <person name="Tu M."/>
            <person name="Wang X."/>
            <person name="Huang H."/>
        </authorList>
    </citation>
    <scope>NUCLEOTIDE SEQUENCE</scope>
    <source>
        <strain evidence="5">MT/VB/25A 57/8</strain>
    </source>
</reference>
<proteinExistence type="predicted"/>
<evidence type="ECO:0000256" key="1">
    <source>
        <dbReference type="ARBA" id="ARBA00023117"/>
    </source>
</evidence>
<feature type="compositionally biased region" description="Polar residues" evidence="3">
    <location>
        <begin position="147"/>
        <end position="159"/>
    </location>
</feature>